<organism evidence="2 3">
    <name type="scientific">Xylaria hypoxylon</name>
    <dbReference type="NCBI Taxonomy" id="37992"/>
    <lineage>
        <taxon>Eukaryota</taxon>
        <taxon>Fungi</taxon>
        <taxon>Dikarya</taxon>
        <taxon>Ascomycota</taxon>
        <taxon>Pezizomycotina</taxon>
        <taxon>Sordariomycetes</taxon>
        <taxon>Xylariomycetidae</taxon>
        <taxon>Xylariales</taxon>
        <taxon>Xylariaceae</taxon>
        <taxon>Xylaria</taxon>
    </lineage>
</organism>
<gene>
    <name evidence="2" type="ORF">E0Z10_g11028</name>
</gene>
<feature type="non-terminal residue" evidence="2">
    <location>
        <position position="221"/>
    </location>
</feature>
<name>A0A4Z0Y5X6_9PEZI</name>
<feature type="compositionally biased region" description="Pro residues" evidence="1">
    <location>
        <begin position="46"/>
        <end position="55"/>
    </location>
</feature>
<dbReference type="EMBL" id="SKBN01000604">
    <property type="protein sequence ID" value="TGJ75298.1"/>
    <property type="molecule type" value="Genomic_DNA"/>
</dbReference>
<dbReference type="Proteomes" id="UP000297716">
    <property type="component" value="Unassembled WGS sequence"/>
</dbReference>
<evidence type="ECO:0000313" key="3">
    <source>
        <dbReference type="Proteomes" id="UP000297716"/>
    </source>
</evidence>
<feature type="region of interest" description="Disordered" evidence="1">
    <location>
        <begin position="27"/>
        <end position="59"/>
    </location>
</feature>
<evidence type="ECO:0000256" key="1">
    <source>
        <dbReference type="SAM" id="MobiDB-lite"/>
    </source>
</evidence>
<keyword evidence="3" id="KW-1185">Reference proteome</keyword>
<dbReference type="OrthoDB" id="3431997at2759"/>
<proteinExistence type="predicted"/>
<protein>
    <submittedName>
        <fullName evidence="2">Uncharacterized protein</fullName>
    </submittedName>
</protein>
<accession>A0A4Z0Y5X6</accession>
<reference evidence="2 3" key="1">
    <citation type="submission" date="2019-03" db="EMBL/GenBank/DDBJ databases">
        <title>Draft genome sequence of Xylaria hypoxylon DSM 108379, a ubiquitous saprotrophic-parasitic fungi on hardwood.</title>
        <authorList>
            <person name="Buettner E."/>
            <person name="Leonhardt S."/>
            <person name="Gebauer A.M."/>
            <person name="Liers C."/>
            <person name="Hofrichter M."/>
            <person name="Kellner H."/>
        </authorList>
    </citation>
    <scope>NUCLEOTIDE SEQUENCE [LARGE SCALE GENOMIC DNA]</scope>
    <source>
        <strain evidence="2 3">DSM 108379</strain>
    </source>
</reference>
<comment type="caution">
    <text evidence="2">The sequence shown here is derived from an EMBL/GenBank/DDBJ whole genome shotgun (WGS) entry which is preliminary data.</text>
</comment>
<sequence length="221" mass="23944">MGNPKEIEVEAEAAAAAEAAAFTAFTASTDGVPPPPYQETDCTPNTYPPSGPAPPCDVGESSLGAGSTSGVKCKFPAALNAYFRMGFTKTFHLGEAKESPLFAARMHSGLTKNPELVLYDGPSEKGAIMATATHESMWRSNSIITVAAREGVDHDSESQQVILSCPKMSLKHKTYRFTAHVGVGKESRREEFEWRSSHGSEVRELDGYRWGWKLVRLSSQS</sequence>
<evidence type="ECO:0000313" key="2">
    <source>
        <dbReference type="EMBL" id="TGJ75298.1"/>
    </source>
</evidence>
<dbReference type="AlphaFoldDB" id="A0A4Z0Y5X6"/>
<dbReference type="STRING" id="37992.A0A4Z0Y5X6"/>